<dbReference type="EMBL" id="OBDO01000002">
    <property type="protein sequence ID" value="SNX95412.1"/>
    <property type="molecule type" value="Genomic_DNA"/>
</dbReference>
<sequence length="321" mass="33216">MGIRTRGEGGRRSDAEELAVYRAFVRQLTETCLAAARGDLEARSRPTPGIEAVPELQTLHDSANRVLDVSDAFVRESSAALAAAAEGRFSRSVLLTGLAGAYRKGAAEINTARAAMERTAGRVTEAQTARLRLADEFEAVVLAMSEQVATASTEMSASASGLTAAASAASAETGTAQETMSSLTRSSAEIKDVIALIDAVAAQTRLLALNATIEAARAGEAGKGFAVVATEVKDLADQTARATVRVTTQVEQVREACEEVAAVMDKVGTTVTEMNGLVDGIAAAVDGSASMGAGASDITGLSQMAERLRSEATGFLAEMRR</sequence>
<dbReference type="RefSeq" id="WP_216359631.1">
    <property type="nucleotide sequence ID" value="NZ_JACHXB010000003.1"/>
</dbReference>
<evidence type="ECO:0000259" key="3">
    <source>
        <dbReference type="PROSITE" id="PS50111"/>
    </source>
</evidence>
<organism evidence="4 5">
    <name type="scientific">Geodermatophilus sabuli</name>
    <dbReference type="NCBI Taxonomy" id="1564158"/>
    <lineage>
        <taxon>Bacteria</taxon>
        <taxon>Bacillati</taxon>
        <taxon>Actinomycetota</taxon>
        <taxon>Actinomycetes</taxon>
        <taxon>Geodermatophilales</taxon>
        <taxon>Geodermatophilaceae</taxon>
        <taxon>Geodermatophilus</taxon>
    </lineage>
</organism>
<dbReference type="Pfam" id="PF00015">
    <property type="entry name" value="MCPsignal"/>
    <property type="match status" value="1"/>
</dbReference>
<keyword evidence="1 2" id="KW-0807">Transducer</keyword>
<name>A0A285E8K6_9ACTN</name>
<proteinExistence type="predicted"/>
<dbReference type="SUPFAM" id="SSF58104">
    <property type="entry name" value="Methyl-accepting chemotaxis protein (MCP) signaling domain"/>
    <property type="match status" value="1"/>
</dbReference>
<dbReference type="PROSITE" id="PS50111">
    <property type="entry name" value="CHEMOTAXIS_TRANSDUC_2"/>
    <property type="match status" value="1"/>
</dbReference>
<dbReference type="Proteomes" id="UP000219514">
    <property type="component" value="Unassembled WGS sequence"/>
</dbReference>
<evidence type="ECO:0000313" key="5">
    <source>
        <dbReference type="Proteomes" id="UP000219514"/>
    </source>
</evidence>
<evidence type="ECO:0000256" key="2">
    <source>
        <dbReference type="PROSITE-ProRule" id="PRU00284"/>
    </source>
</evidence>
<dbReference type="PANTHER" id="PTHR32089">
    <property type="entry name" value="METHYL-ACCEPTING CHEMOTAXIS PROTEIN MCPB"/>
    <property type="match status" value="1"/>
</dbReference>
<evidence type="ECO:0000256" key="1">
    <source>
        <dbReference type="ARBA" id="ARBA00023224"/>
    </source>
</evidence>
<protein>
    <submittedName>
        <fullName evidence="4">Methyl-accepting chemotaxis protein (MCP) signalling domain-containing protein</fullName>
    </submittedName>
</protein>
<gene>
    <name evidence="4" type="ORF">SAMN06893097_102108</name>
</gene>
<dbReference type="Gene3D" id="1.10.287.950">
    <property type="entry name" value="Methyl-accepting chemotaxis protein"/>
    <property type="match status" value="1"/>
</dbReference>
<dbReference type="Gene3D" id="1.20.120.1530">
    <property type="match status" value="1"/>
</dbReference>
<dbReference type="AlphaFoldDB" id="A0A285E8K6"/>
<dbReference type="PANTHER" id="PTHR32089:SF112">
    <property type="entry name" value="LYSOZYME-LIKE PROTEIN-RELATED"/>
    <property type="match status" value="1"/>
</dbReference>
<keyword evidence="5" id="KW-1185">Reference proteome</keyword>
<dbReference type="SMART" id="SM00283">
    <property type="entry name" value="MA"/>
    <property type="match status" value="1"/>
</dbReference>
<feature type="domain" description="Methyl-accepting transducer" evidence="3">
    <location>
        <begin position="124"/>
        <end position="313"/>
    </location>
</feature>
<accession>A0A285E8K6</accession>
<evidence type="ECO:0000313" key="4">
    <source>
        <dbReference type="EMBL" id="SNX95412.1"/>
    </source>
</evidence>
<dbReference type="GO" id="GO:0016020">
    <property type="term" value="C:membrane"/>
    <property type="evidence" value="ECO:0007669"/>
    <property type="project" value="InterPro"/>
</dbReference>
<reference evidence="4 5" key="1">
    <citation type="submission" date="2017-09" db="EMBL/GenBank/DDBJ databases">
        <authorList>
            <person name="Ehlers B."/>
            <person name="Leendertz F.H."/>
        </authorList>
    </citation>
    <scope>NUCLEOTIDE SEQUENCE [LARGE SCALE GENOMIC DNA]</scope>
    <source>
        <strain evidence="4 5">DSM 46844</strain>
    </source>
</reference>
<dbReference type="InterPro" id="IPR004089">
    <property type="entry name" value="MCPsignal_dom"/>
</dbReference>
<dbReference type="GO" id="GO:0007165">
    <property type="term" value="P:signal transduction"/>
    <property type="evidence" value="ECO:0007669"/>
    <property type="project" value="UniProtKB-KW"/>
</dbReference>